<dbReference type="FunFam" id="1.10.472.10:FF:000043">
    <property type="entry name" value="Transcription initiation factor IIB"/>
    <property type="match status" value="1"/>
</dbReference>
<dbReference type="GO" id="GO:0070897">
    <property type="term" value="P:transcription preinitiation complex assembly"/>
    <property type="evidence" value="ECO:0007669"/>
    <property type="project" value="InterPro"/>
</dbReference>
<protein>
    <submittedName>
        <fullName evidence="7">Transcription initiation factor IIB-2</fullName>
    </submittedName>
</protein>
<dbReference type="InParanoid" id="A0A1D6ETX0"/>
<evidence type="ECO:0000256" key="5">
    <source>
        <dbReference type="PROSITE-ProRule" id="PRU00469"/>
    </source>
</evidence>
<reference evidence="7" key="1">
    <citation type="submission" date="2015-12" db="EMBL/GenBank/DDBJ databases">
        <title>Update maize B73 reference genome by single molecule sequencing technologies.</title>
        <authorList>
            <consortium name="Maize Genome Sequencing Project"/>
            <person name="Ware D."/>
        </authorList>
    </citation>
    <scope>NUCLEOTIDE SEQUENCE [LARGE SCALE GENOMIC DNA]</scope>
    <source>
        <tissue evidence="7">Seedling</tissue>
    </source>
</reference>
<evidence type="ECO:0000256" key="1">
    <source>
        <dbReference type="ARBA" id="ARBA00010857"/>
    </source>
</evidence>
<keyword evidence="4" id="KW-0804">Transcription</keyword>
<dbReference type="IntAct" id="A0A1D6ETX0">
    <property type="interactions" value="8"/>
</dbReference>
<dbReference type="PaxDb" id="4577-GRMZM2G159715_P01"/>
<dbReference type="InterPro" id="IPR023486">
    <property type="entry name" value="TFIIB_CS"/>
</dbReference>
<dbReference type="PROSITE" id="PS00782">
    <property type="entry name" value="TFIIB"/>
    <property type="match status" value="1"/>
</dbReference>
<dbReference type="Gene3D" id="1.10.472.170">
    <property type="match status" value="1"/>
</dbReference>
<evidence type="ECO:0000256" key="3">
    <source>
        <dbReference type="ARBA" id="ARBA00023015"/>
    </source>
</evidence>
<proteinExistence type="inferred from homology"/>
<dbReference type="PROSITE" id="PS51134">
    <property type="entry name" value="ZF_TFIIB"/>
    <property type="match status" value="1"/>
</dbReference>
<evidence type="ECO:0000256" key="2">
    <source>
        <dbReference type="ARBA" id="ARBA00022737"/>
    </source>
</evidence>
<keyword evidence="3" id="KW-0805">Transcription regulation</keyword>
<dbReference type="InterPro" id="IPR013137">
    <property type="entry name" value="Znf_TFIIB"/>
</dbReference>
<keyword evidence="7" id="KW-0648">Protein biosynthesis</keyword>
<dbReference type="InterPro" id="IPR013150">
    <property type="entry name" value="TFIIB_cyclin"/>
</dbReference>
<dbReference type="GO" id="GO:0003743">
    <property type="term" value="F:translation initiation factor activity"/>
    <property type="evidence" value="ECO:0007669"/>
    <property type="project" value="UniProtKB-KW"/>
</dbReference>
<dbReference type="InterPro" id="IPR000812">
    <property type="entry name" value="TFIIB"/>
</dbReference>
<dbReference type="GO" id="GO:0017025">
    <property type="term" value="F:TBP-class protein binding"/>
    <property type="evidence" value="ECO:0007669"/>
    <property type="project" value="InterPro"/>
</dbReference>
<evidence type="ECO:0000259" key="6">
    <source>
        <dbReference type="PROSITE" id="PS51134"/>
    </source>
</evidence>
<keyword evidence="7" id="KW-0396">Initiation factor</keyword>
<dbReference type="EMBL" id="CM007648">
    <property type="protein sequence ID" value="ONM23121.1"/>
    <property type="molecule type" value="Genomic_DNA"/>
</dbReference>
<dbReference type="SUPFAM" id="SSF47954">
    <property type="entry name" value="Cyclin-like"/>
    <property type="match status" value="2"/>
</dbReference>
<dbReference type="InterPro" id="IPR036915">
    <property type="entry name" value="Cyclin-like_sf"/>
</dbReference>
<feature type="domain" description="TFIIB-type" evidence="6">
    <location>
        <begin position="2"/>
        <end position="34"/>
    </location>
</feature>
<keyword evidence="2" id="KW-0677">Repeat</keyword>
<comment type="similarity">
    <text evidence="1">Belongs to the TFIIB family.</text>
</comment>
<keyword evidence="5" id="KW-0862">Zinc</keyword>
<dbReference type="PRINTS" id="PR00685">
    <property type="entry name" value="TIFACTORIIB"/>
</dbReference>
<keyword evidence="5" id="KW-0479">Metal-binding</keyword>
<dbReference type="Pfam" id="PF00382">
    <property type="entry name" value="TFIIB"/>
    <property type="match status" value="2"/>
</dbReference>
<dbReference type="SUPFAM" id="SSF57783">
    <property type="entry name" value="Zinc beta-ribbon"/>
    <property type="match status" value="1"/>
</dbReference>
<keyword evidence="5" id="KW-0863">Zinc-finger</keyword>
<dbReference type="GO" id="GO:0008270">
    <property type="term" value="F:zinc ion binding"/>
    <property type="evidence" value="ECO:0007669"/>
    <property type="project" value="UniProtKB-KW"/>
</dbReference>
<dbReference type="InterPro" id="IPR013763">
    <property type="entry name" value="Cyclin-like_dom"/>
</dbReference>
<gene>
    <name evidence="7" type="ORF">ZEAMMB73_Zm00001d006220</name>
</gene>
<evidence type="ECO:0000256" key="4">
    <source>
        <dbReference type="ARBA" id="ARBA00023163"/>
    </source>
</evidence>
<name>A0A1D6ETX0_MAIZE</name>
<dbReference type="CDD" id="cd20551">
    <property type="entry name" value="CYCLIN_TFIIB_rpt1"/>
    <property type="match status" value="1"/>
</dbReference>
<dbReference type="SMR" id="A0A1D6ETX0"/>
<dbReference type="Gene3D" id="1.10.472.10">
    <property type="entry name" value="Cyclin-like"/>
    <property type="match status" value="2"/>
</dbReference>
<evidence type="ECO:0000313" key="7">
    <source>
        <dbReference type="EMBL" id="ONM23121.1"/>
    </source>
</evidence>
<sequence length="421" mass="47038">MSDSYCPDCKKHTEVAFDHSAGDTVCTECGLVLEAHSVDETSEWRTFANESNDNDPVRVGGPSNPLLTDGGLSTVIAKPNGAQGDFLSSSLGRWQNRGSNPDRSLILAFRTIANMADRLGLVATIKVMDLMVIVHYVKLNANFVYVATWLLCLLVSASSQAMAKRQVADCLPFRITLLHRKPNIHSDLWFSFPFWMPKTVGTKRRGENEEDHKKLSVPPDLLFHCCHRSKNHRNLDRANEIFKKIEDLKSIRGRNQDAILAACLYIACRQEDRPRTVKEICSVANGATKKEIGRAKEFIVKQLEVEMGQSMEMGTIHAGDFLRRFCSTLGMTNQAVNAAKEAVQRSEELDIRRSPISIAAAVIYMITQLSEDKKPLKDISLATGVAEGTIRNSYKDLYPYASRLIPNTYAKEEDLKNLCTP</sequence>
<dbReference type="SMART" id="SM00385">
    <property type="entry name" value="CYCLIN"/>
    <property type="match status" value="2"/>
</dbReference>
<dbReference type="STRING" id="4577.A0A1D6ETX0"/>
<dbReference type="PANTHER" id="PTHR11618">
    <property type="entry name" value="TRANSCRIPTION INITIATION FACTOR IIB-RELATED"/>
    <property type="match status" value="1"/>
</dbReference>
<dbReference type="ExpressionAtlas" id="A0A1D6ETX0">
    <property type="expression patterns" value="baseline and differential"/>
</dbReference>
<dbReference type="AlphaFoldDB" id="A0A1D6ETX0"/>
<accession>A0A1D6ETX0</accession>
<organism evidence="7">
    <name type="scientific">Zea mays</name>
    <name type="common">Maize</name>
    <dbReference type="NCBI Taxonomy" id="4577"/>
    <lineage>
        <taxon>Eukaryota</taxon>
        <taxon>Viridiplantae</taxon>
        <taxon>Streptophyta</taxon>
        <taxon>Embryophyta</taxon>
        <taxon>Tracheophyta</taxon>
        <taxon>Spermatophyta</taxon>
        <taxon>Magnoliopsida</taxon>
        <taxon>Liliopsida</taxon>
        <taxon>Poales</taxon>
        <taxon>Poaceae</taxon>
        <taxon>PACMAD clade</taxon>
        <taxon>Panicoideae</taxon>
        <taxon>Andropogonodae</taxon>
        <taxon>Andropogoneae</taxon>
        <taxon>Tripsacinae</taxon>
        <taxon>Zea</taxon>
    </lineage>
</organism>
<dbReference type="PANTHER" id="PTHR11618:SF78">
    <property type="entry name" value="TRANSCRIPTION INITIATION FACTOR IIB-2"/>
    <property type="match status" value="1"/>
</dbReference>
<dbReference type="Pfam" id="PF08271">
    <property type="entry name" value="Zn_Ribbon_TF"/>
    <property type="match status" value="1"/>
</dbReference>